<evidence type="ECO:0008006" key="3">
    <source>
        <dbReference type="Google" id="ProtNLM"/>
    </source>
</evidence>
<comment type="caution">
    <text evidence="1">The sequence shown here is derived from an EMBL/GenBank/DDBJ whole genome shotgun (WGS) entry which is preliminary data.</text>
</comment>
<evidence type="ECO:0000313" key="1">
    <source>
        <dbReference type="EMBL" id="KJA09983.1"/>
    </source>
</evidence>
<dbReference type="Proteomes" id="UP000032566">
    <property type="component" value="Unassembled WGS sequence"/>
</dbReference>
<name>A0A0D7K9Y3_9BURK</name>
<dbReference type="InterPro" id="IPR036526">
    <property type="entry name" value="C-N_Hydrolase_sf"/>
</dbReference>
<dbReference type="PATRIC" id="fig|80878.5.peg.2504"/>
<keyword evidence="2" id="KW-1185">Reference proteome</keyword>
<organism evidence="1 2">
    <name type="scientific">Acidovorax temperans</name>
    <dbReference type="NCBI Taxonomy" id="80878"/>
    <lineage>
        <taxon>Bacteria</taxon>
        <taxon>Pseudomonadati</taxon>
        <taxon>Pseudomonadota</taxon>
        <taxon>Betaproteobacteria</taxon>
        <taxon>Burkholderiales</taxon>
        <taxon>Comamonadaceae</taxon>
        <taxon>Acidovorax</taxon>
    </lineage>
</organism>
<evidence type="ECO:0000313" key="2">
    <source>
        <dbReference type="Proteomes" id="UP000032566"/>
    </source>
</evidence>
<dbReference type="SUPFAM" id="SSF56317">
    <property type="entry name" value="Carbon-nitrogen hydrolase"/>
    <property type="match status" value="1"/>
</dbReference>
<protein>
    <recommendedName>
        <fullName evidence="3">CN hydrolase domain-containing protein</fullName>
    </recommendedName>
</protein>
<sequence length="260" mass="28784">MLMKIVLVQLDAGQDWRYQDLSSWLKNAPHGDLVVFPECYPFWRVQGITHKTAMSRLETIAQNCPECSFIAGGYVADEGIDGSRILRNRSYLVHNGFVVDHYDKQIAFQGESFTPNNIVKLFAWGQHRCLPLICADADQGPTSNFMDQLVKRAHALGVGPQVPIIVSSYGAMLTEPYWTDSLHYLADTCEAPVLICGVAGKSRSTFVYGINDGGDGAKHHYGGGGSGLFLPGQKDSRQYEPPCYIVVDLDKFATRKKAFT</sequence>
<dbReference type="Gene3D" id="3.60.110.10">
    <property type="entry name" value="Carbon-nitrogen hydrolase"/>
    <property type="match status" value="1"/>
</dbReference>
<accession>A0A0D7K9Y3</accession>
<reference evidence="1 2" key="1">
    <citation type="submission" date="2014-12" db="EMBL/GenBank/DDBJ databases">
        <title>Isolation of bacteria from lake water.</title>
        <authorList>
            <person name="Sheng K.-Y."/>
            <person name="Chin P.-S."/>
            <person name="Chan K.-G."/>
            <person name="Tan G.S."/>
        </authorList>
    </citation>
    <scope>NUCLEOTIDE SEQUENCE [LARGE SCALE GENOMIC DNA]</scope>
    <source>
        <strain evidence="1 2">KY4</strain>
    </source>
</reference>
<gene>
    <name evidence="1" type="ORF">RP29_13620</name>
</gene>
<dbReference type="EMBL" id="JXYQ01000043">
    <property type="protein sequence ID" value="KJA09983.1"/>
    <property type="molecule type" value="Genomic_DNA"/>
</dbReference>
<dbReference type="AlphaFoldDB" id="A0A0D7K9Y3"/>
<proteinExistence type="predicted"/>